<accession>A0A9N9EUS6</accession>
<proteinExistence type="predicted"/>
<evidence type="ECO:0000313" key="2">
    <source>
        <dbReference type="EMBL" id="CAG8687480.1"/>
    </source>
</evidence>
<protein>
    <submittedName>
        <fullName evidence="2">11794_t:CDS:1</fullName>
    </submittedName>
</protein>
<organism evidence="2 3">
    <name type="scientific">Funneliformis mosseae</name>
    <name type="common">Endomycorrhizal fungus</name>
    <name type="synonym">Glomus mosseae</name>
    <dbReference type="NCBI Taxonomy" id="27381"/>
    <lineage>
        <taxon>Eukaryota</taxon>
        <taxon>Fungi</taxon>
        <taxon>Fungi incertae sedis</taxon>
        <taxon>Mucoromycota</taxon>
        <taxon>Glomeromycotina</taxon>
        <taxon>Glomeromycetes</taxon>
        <taxon>Glomerales</taxon>
        <taxon>Glomeraceae</taxon>
        <taxon>Funneliformis</taxon>
    </lineage>
</organism>
<comment type="caution">
    <text evidence="2">The sequence shown here is derived from an EMBL/GenBank/DDBJ whole genome shotgun (WGS) entry which is preliminary data.</text>
</comment>
<feature type="compositionally biased region" description="Basic and acidic residues" evidence="1">
    <location>
        <begin position="48"/>
        <end position="64"/>
    </location>
</feature>
<dbReference type="Proteomes" id="UP000789375">
    <property type="component" value="Unassembled WGS sequence"/>
</dbReference>
<dbReference type="AlphaFoldDB" id="A0A9N9EUS6"/>
<name>A0A9N9EUS6_FUNMO</name>
<evidence type="ECO:0000256" key="1">
    <source>
        <dbReference type="SAM" id="MobiDB-lite"/>
    </source>
</evidence>
<evidence type="ECO:0000313" key="3">
    <source>
        <dbReference type="Proteomes" id="UP000789375"/>
    </source>
</evidence>
<dbReference type="EMBL" id="CAJVPP010007332">
    <property type="protein sequence ID" value="CAG8687480.1"/>
    <property type="molecule type" value="Genomic_DNA"/>
</dbReference>
<keyword evidence="3" id="KW-1185">Reference proteome</keyword>
<sequence length="64" mass="7306">MVAADINTQVIKRSNIIVDTTTRERLNNYDSLHKTNVLQPKENTGFGKSEEIKTRKEEAKNSDD</sequence>
<feature type="region of interest" description="Disordered" evidence="1">
    <location>
        <begin position="37"/>
        <end position="64"/>
    </location>
</feature>
<reference evidence="2" key="1">
    <citation type="submission" date="2021-06" db="EMBL/GenBank/DDBJ databases">
        <authorList>
            <person name="Kallberg Y."/>
            <person name="Tangrot J."/>
            <person name="Rosling A."/>
        </authorList>
    </citation>
    <scope>NUCLEOTIDE SEQUENCE</scope>
    <source>
        <strain evidence="2">87-6 pot B 2015</strain>
    </source>
</reference>
<gene>
    <name evidence="2" type="ORF">FMOSSE_LOCUS13168</name>
</gene>